<evidence type="ECO:0000256" key="1">
    <source>
        <dbReference type="ARBA" id="ARBA00022670"/>
    </source>
</evidence>
<dbReference type="PhylomeDB" id="Q5SI77"/>
<dbReference type="SMART" id="SM00232">
    <property type="entry name" value="JAB_MPN"/>
    <property type="match status" value="1"/>
</dbReference>
<dbReference type="AlphaFoldDB" id="Q5SI77"/>
<dbReference type="InterPro" id="IPR028090">
    <property type="entry name" value="JAB_dom_prok"/>
</dbReference>
<dbReference type="InterPro" id="IPR000555">
    <property type="entry name" value="JAMM/MPN+_dom"/>
</dbReference>
<keyword evidence="4" id="KW-0862">Zinc</keyword>
<dbReference type="Proteomes" id="UP000000532">
    <property type="component" value="Chromosome"/>
</dbReference>
<accession>Q5SI77</accession>
<dbReference type="GO" id="GO:0008235">
    <property type="term" value="F:metalloexopeptidase activity"/>
    <property type="evidence" value="ECO:0007669"/>
    <property type="project" value="TreeGrafter"/>
</dbReference>
<name>Q5SI77_THET8</name>
<dbReference type="SUPFAM" id="SSF102712">
    <property type="entry name" value="JAB1/MPN domain"/>
    <property type="match status" value="1"/>
</dbReference>
<dbReference type="HOGENOM" id="CLU_116765_2_0_0"/>
<dbReference type="CDD" id="cd08070">
    <property type="entry name" value="MPN_like"/>
    <property type="match status" value="1"/>
</dbReference>
<evidence type="ECO:0000259" key="6">
    <source>
        <dbReference type="SMART" id="SM00232"/>
    </source>
</evidence>
<keyword evidence="3" id="KW-0378">Hydrolase</keyword>
<keyword evidence="5" id="KW-0482">Metalloprotease</keyword>
<dbReference type="Pfam" id="PF14464">
    <property type="entry name" value="Prok-JAB"/>
    <property type="match status" value="1"/>
</dbReference>
<dbReference type="KEGG" id="ttj:TTHA1497"/>
<evidence type="ECO:0000256" key="3">
    <source>
        <dbReference type="ARBA" id="ARBA00022801"/>
    </source>
</evidence>
<keyword evidence="2" id="KW-0479">Metal-binding</keyword>
<keyword evidence="1" id="KW-0645">Protease</keyword>
<evidence type="ECO:0000256" key="2">
    <source>
        <dbReference type="ARBA" id="ARBA00022723"/>
    </source>
</evidence>
<dbReference type="EMBL" id="AP008226">
    <property type="protein sequence ID" value="BAD71320.1"/>
    <property type="molecule type" value="Genomic_DNA"/>
</dbReference>
<dbReference type="PATRIC" id="fig|300852.9.peg.1472"/>
<keyword evidence="8" id="KW-1185">Reference proteome</keyword>
<dbReference type="PANTHER" id="PTHR34858:SF1">
    <property type="entry name" value="CYSO-CYSTEINE PEPTIDASE"/>
    <property type="match status" value="1"/>
</dbReference>
<reference evidence="7 8" key="1">
    <citation type="submission" date="2004-11" db="EMBL/GenBank/DDBJ databases">
        <title>Complete genome sequence of Thermus thermophilus HB8.</title>
        <authorList>
            <person name="Masui R."/>
            <person name="Kurokawa K."/>
            <person name="Nakagawa N."/>
            <person name="Tokunaga F."/>
            <person name="Koyama Y."/>
            <person name="Shibata T."/>
            <person name="Oshima T."/>
            <person name="Yokoyama S."/>
            <person name="Yasunaga T."/>
            <person name="Kuramitsu S."/>
        </authorList>
    </citation>
    <scope>NUCLEOTIDE SEQUENCE [LARGE SCALE GENOMIC DNA]</scope>
    <source>
        <strain evidence="8">ATCC 27634 / DSM 579 / HB8</strain>
    </source>
</reference>
<evidence type="ECO:0000256" key="5">
    <source>
        <dbReference type="ARBA" id="ARBA00023049"/>
    </source>
</evidence>
<dbReference type="Gene3D" id="3.40.140.10">
    <property type="entry name" value="Cytidine Deaminase, domain 2"/>
    <property type="match status" value="1"/>
</dbReference>
<protein>
    <recommendedName>
        <fullName evidence="6">JAB1/MPN/MOV34 metalloenzyme domain-containing protein</fullName>
    </recommendedName>
</protein>
<gene>
    <name evidence="7" type="ordered locus">TTHA1497</name>
</gene>
<sequence length="148" mass="16032">MAPPSVPIVYAGGRGGCPGGYHGLVLYVPRGLLEETRAHLLREAPKEGVGLWAGRREVERVIPLPNVHPSPLTAYLADPLALLKALKALEREGLSLLAIYHSHPKGPALPSPRDIKEARWRVPYVIFGTDGVRAFLLPEGQEVALVVL</sequence>
<dbReference type="eggNOG" id="COG1310">
    <property type="taxonomic scope" value="Bacteria"/>
</dbReference>
<dbReference type="PANTHER" id="PTHR34858">
    <property type="entry name" value="CYSO-CYSTEINE PEPTIDASE"/>
    <property type="match status" value="1"/>
</dbReference>
<dbReference type="GO" id="GO:0008270">
    <property type="term" value="F:zinc ion binding"/>
    <property type="evidence" value="ECO:0007669"/>
    <property type="project" value="TreeGrafter"/>
</dbReference>
<organism evidence="7 8">
    <name type="scientific">Thermus thermophilus (strain ATCC 27634 / DSM 579 / HB8)</name>
    <dbReference type="NCBI Taxonomy" id="300852"/>
    <lineage>
        <taxon>Bacteria</taxon>
        <taxon>Thermotogati</taxon>
        <taxon>Deinococcota</taxon>
        <taxon>Deinococci</taxon>
        <taxon>Thermales</taxon>
        <taxon>Thermaceae</taxon>
        <taxon>Thermus</taxon>
    </lineage>
</organism>
<proteinExistence type="predicted"/>
<feature type="domain" description="JAB1/MPN/MOV34 metalloenzyme" evidence="6">
    <location>
        <begin position="25"/>
        <end position="148"/>
    </location>
</feature>
<evidence type="ECO:0000313" key="8">
    <source>
        <dbReference type="Proteomes" id="UP000000532"/>
    </source>
</evidence>
<evidence type="ECO:0000313" key="7">
    <source>
        <dbReference type="EMBL" id="BAD71320.1"/>
    </source>
</evidence>
<dbReference type="SMR" id="Q5SI77"/>
<evidence type="ECO:0000256" key="4">
    <source>
        <dbReference type="ARBA" id="ARBA00022833"/>
    </source>
</evidence>
<dbReference type="InterPro" id="IPR051929">
    <property type="entry name" value="VirAsm_ModProt"/>
</dbReference>
<dbReference type="EnsemblBacteria" id="BAD71320">
    <property type="protein sequence ID" value="BAD71320"/>
    <property type="gene ID" value="BAD71320"/>
</dbReference>
<dbReference type="GO" id="GO:0006508">
    <property type="term" value="P:proteolysis"/>
    <property type="evidence" value="ECO:0007669"/>
    <property type="project" value="UniProtKB-KW"/>
</dbReference>